<evidence type="ECO:0000313" key="2">
    <source>
        <dbReference type="Proteomes" id="UP001519460"/>
    </source>
</evidence>
<sequence>MDSRSHGQILFQHLFQQLFELIHLSTKPRKPHPTGHVRVPSNVASCTCASSVCAGSGACRCEWQKFERHPASPTGSKPIPALESRRKYPLQRASENALLVPSHLSLS</sequence>
<comment type="caution">
    <text evidence="1">The sequence shown here is derived from an EMBL/GenBank/DDBJ whole genome shotgun (WGS) entry which is preliminary data.</text>
</comment>
<keyword evidence="2" id="KW-1185">Reference proteome</keyword>
<gene>
    <name evidence="1" type="ORF">BaRGS_00036662</name>
</gene>
<dbReference type="Proteomes" id="UP001519460">
    <property type="component" value="Unassembled WGS sequence"/>
</dbReference>
<evidence type="ECO:0000313" key="1">
    <source>
        <dbReference type="EMBL" id="KAK7468079.1"/>
    </source>
</evidence>
<proteinExistence type="predicted"/>
<name>A0ABD0JBB2_9CAEN</name>
<reference evidence="1 2" key="1">
    <citation type="journal article" date="2023" name="Sci. Data">
        <title>Genome assembly of the Korean intertidal mud-creeper Batillaria attramentaria.</title>
        <authorList>
            <person name="Patra A.K."/>
            <person name="Ho P.T."/>
            <person name="Jun S."/>
            <person name="Lee S.J."/>
            <person name="Kim Y."/>
            <person name="Won Y.J."/>
        </authorList>
    </citation>
    <scope>NUCLEOTIDE SEQUENCE [LARGE SCALE GENOMIC DNA]</scope>
    <source>
        <strain evidence="1">Wonlab-2016</strain>
    </source>
</reference>
<accession>A0ABD0JBB2</accession>
<protein>
    <submittedName>
        <fullName evidence="1">Uncharacterized protein</fullName>
    </submittedName>
</protein>
<organism evidence="1 2">
    <name type="scientific">Batillaria attramentaria</name>
    <dbReference type="NCBI Taxonomy" id="370345"/>
    <lineage>
        <taxon>Eukaryota</taxon>
        <taxon>Metazoa</taxon>
        <taxon>Spiralia</taxon>
        <taxon>Lophotrochozoa</taxon>
        <taxon>Mollusca</taxon>
        <taxon>Gastropoda</taxon>
        <taxon>Caenogastropoda</taxon>
        <taxon>Sorbeoconcha</taxon>
        <taxon>Cerithioidea</taxon>
        <taxon>Batillariidae</taxon>
        <taxon>Batillaria</taxon>
    </lineage>
</organism>
<dbReference type="EMBL" id="JACVVK020000523">
    <property type="protein sequence ID" value="KAK7468079.1"/>
    <property type="molecule type" value="Genomic_DNA"/>
</dbReference>
<dbReference type="AlphaFoldDB" id="A0ABD0JBB2"/>